<gene>
    <name evidence="2" type="ORF">HK105_202039</name>
</gene>
<feature type="compositionally biased region" description="Acidic residues" evidence="1">
    <location>
        <begin position="467"/>
        <end position="529"/>
    </location>
</feature>
<protein>
    <submittedName>
        <fullName evidence="2">Uncharacterized protein</fullName>
    </submittedName>
</protein>
<accession>A0ABR4NGI5</accession>
<feature type="region of interest" description="Disordered" evidence="1">
    <location>
        <begin position="159"/>
        <end position="180"/>
    </location>
</feature>
<comment type="caution">
    <text evidence="2">The sequence shown here is derived from an EMBL/GenBank/DDBJ whole genome shotgun (WGS) entry which is preliminary data.</text>
</comment>
<evidence type="ECO:0000256" key="1">
    <source>
        <dbReference type="SAM" id="MobiDB-lite"/>
    </source>
</evidence>
<organism evidence="2 3">
    <name type="scientific">Polyrhizophydium stewartii</name>
    <dbReference type="NCBI Taxonomy" id="2732419"/>
    <lineage>
        <taxon>Eukaryota</taxon>
        <taxon>Fungi</taxon>
        <taxon>Fungi incertae sedis</taxon>
        <taxon>Chytridiomycota</taxon>
        <taxon>Chytridiomycota incertae sedis</taxon>
        <taxon>Chytridiomycetes</taxon>
        <taxon>Rhizophydiales</taxon>
        <taxon>Rhizophydiales incertae sedis</taxon>
        <taxon>Polyrhizophydium</taxon>
    </lineage>
</organism>
<sequence length="666" mass="67777">MQPAAASRASAAPNVRVVSHAPSSSLVTLQHPKQIPPESAVVVPMVNNATIQMVLEINKHLINILVEYQNNGWIGEPEYKIETPDLSPVEYPAKLAHMRPQPKSDASAGASQQTPPRATPKAKSGGESAVYHVTEKEIKALPHSREAILDELAPTVIVMDPNAGKSRPDSKAESRPDGLGYTPVPPFVGATSAVLANPSVQLPGFNVLDEASSREIMKQRIAQHDTLLGNKRQAVVDAGSGRRGNVAPRAAAIAAASAMLAHSQVAPSPAGVAEMPLPPPVPIAAAPASTASPHRATPTTLAPAASADPLEAALMESLVPGAGSSSIAGAAATLQAAFGAQDAALAIQSQLSAIAGGVQMLGMLPGMGGRGVHDMLADASVLEALGSAIAPAMQAASPAQTAAPRVLTDSTEPLKGIPQPTGVAVALQAPQSLGEAAQPLTVPAVASLPAMEPTEEPLPAEDGGVLLDDEDDDEDYVPGPEDVEDAEDDADEGEDAEDDNDGDEDGDEDADESDGGGDDGDGGDDDGDVEMSAAEHTSTDDAVDTTDSETPTGVVQDAVHSARHDAASASDADLFSDASMGIPADAHGAVAEALALDPAAFEFPLGDDDPMSGADPLGNPLAGQLTPTQQRHGQPLLDDNLATLSDVFSDPTDGEPFEADADSPTP</sequence>
<feature type="region of interest" description="Disordered" evidence="1">
    <location>
        <begin position="96"/>
        <end position="128"/>
    </location>
</feature>
<feature type="region of interest" description="Disordered" evidence="1">
    <location>
        <begin position="453"/>
        <end position="571"/>
    </location>
</feature>
<evidence type="ECO:0000313" key="2">
    <source>
        <dbReference type="EMBL" id="KAL2918638.1"/>
    </source>
</evidence>
<dbReference type="EMBL" id="JADGIZ020000006">
    <property type="protein sequence ID" value="KAL2918638.1"/>
    <property type="molecule type" value="Genomic_DNA"/>
</dbReference>
<reference evidence="2 3" key="1">
    <citation type="submission" date="2023-09" db="EMBL/GenBank/DDBJ databases">
        <title>Pangenome analysis of Batrachochytrium dendrobatidis and related Chytrids.</title>
        <authorList>
            <person name="Yacoub M.N."/>
            <person name="Stajich J.E."/>
            <person name="James T.Y."/>
        </authorList>
    </citation>
    <scope>NUCLEOTIDE SEQUENCE [LARGE SCALE GENOMIC DNA]</scope>
    <source>
        <strain evidence="2 3">JEL0888</strain>
    </source>
</reference>
<keyword evidence="3" id="KW-1185">Reference proteome</keyword>
<feature type="compositionally biased region" description="Acidic residues" evidence="1">
    <location>
        <begin position="652"/>
        <end position="666"/>
    </location>
</feature>
<name>A0ABR4NGI5_9FUNG</name>
<evidence type="ECO:0000313" key="3">
    <source>
        <dbReference type="Proteomes" id="UP001527925"/>
    </source>
</evidence>
<proteinExistence type="predicted"/>
<feature type="compositionally biased region" description="Basic and acidic residues" evidence="1">
    <location>
        <begin position="166"/>
        <end position="176"/>
    </location>
</feature>
<dbReference type="Proteomes" id="UP001527925">
    <property type="component" value="Unassembled WGS sequence"/>
</dbReference>
<feature type="region of interest" description="Disordered" evidence="1">
    <location>
        <begin position="605"/>
        <end position="666"/>
    </location>
</feature>